<proteinExistence type="predicted"/>
<dbReference type="PANTHER" id="PTHR33248">
    <property type="entry name" value="ZINC ION-BINDING PROTEIN"/>
    <property type="match status" value="1"/>
</dbReference>
<reference evidence="8 9" key="2">
    <citation type="submission" date="2018-09" db="EMBL/GenBank/DDBJ databases">
        <title>A high-quality reference genome of wild soybean provides a powerful tool to mine soybean genomes.</title>
        <authorList>
            <person name="Xie M."/>
            <person name="Chung C.Y.L."/>
            <person name="Li M.-W."/>
            <person name="Wong F.-L."/>
            <person name="Chan T.-F."/>
            <person name="Lam H.-M."/>
        </authorList>
    </citation>
    <scope>NUCLEOTIDE SEQUENCE [LARGE SCALE GENOMIC DNA]</scope>
    <source>
        <strain evidence="9">cv. W05</strain>
        <tissue evidence="8">Hypocotyl of etiolated seedlings</tissue>
    </source>
</reference>
<evidence type="ECO:0000313" key="7">
    <source>
        <dbReference type="EMBL" id="KHN06909.1"/>
    </source>
</evidence>
<keyword evidence="5" id="KW-0175">Coiled coil</keyword>
<dbReference type="EMBL" id="QZWG01000004">
    <property type="protein sequence ID" value="RZC16294.1"/>
    <property type="molecule type" value="Genomic_DNA"/>
</dbReference>
<evidence type="ECO:0000313" key="8">
    <source>
        <dbReference type="EMBL" id="RZC16294.1"/>
    </source>
</evidence>
<dbReference type="InterPro" id="IPR010666">
    <property type="entry name" value="Znf_GRF"/>
</dbReference>
<evidence type="ECO:0000313" key="9">
    <source>
        <dbReference type="Proteomes" id="UP000289340"/>
    </source>
</evidence>
<dbReference type="AlphaFoldDB" id="A0A0B2PGV1"/>
<keyword evidence="1" id="KW-0479">Metal-binding</keyword>
<evidence type="ECO:0000256" key="4">
    <source>
        <dbReference type="PROSITE-ProRule" id="PRU01343"/>
    </source>
</evidence>
<dbReference type="PROSITE" id="PS51999">
    <property type="entry name" value="ZF_GRF"/>
    <property type="match status" value="1"/>
</dbReference>
<evidence type="ECO:0000256" key="5">
    <source>
        <dbReference type="SAM" id="Coils"/>
    </source>
</evidence>
<feature type="coiled-coil region" evidence="5">
    <location>
        <begin position="75"/>
        <end position="102"/>
    </location>
</feature>
<feature type="domain" description="GRF-type" evidence="6">
    <location>
        <begin position="18"/>
        <end position="66"/>
    </location>
</feature>
<evidence type="ECO:0000256" key="2">
    <source>
        <dbReference type="ARBA" id="ARBA00022771"/>
    </source>
</evidence>
<evidence type="ECO:0000259" key="6">
    <source>
        <dbReference type="PROSITE" id="PS51999"/>
    </source>
</evidence>
<name>A0A0B2PGV1_GLYSO</name>
<evidence type="ECO:0000256" key="1">
    <source>
        <dbReference type="ARBA" id="ARBA00022723"/>
    </source>
</evidence>
<organism evidence="7">
    <name type="scientific">Glycine soja</name>
    <name type="common">Wild soybean</name>
    <dbReference type="NCBI Taxonomy" id="3848"/>
    <lineage>
        <taxon>Eukaryota</taxon>
        <taxon>Viridiplantae</taxon>
        <taxon>Streptophyta</taxon>
        <taxon>Embryophyta</taxon>
        <taxon>Tracheophyta</taxon>
        <taxon>Spermatophyta</taxon>
        <taxon>Magnoliopsida</taxon>
        <taxon>eudicotyledons</taxon>
        <taxon>Gunneridae</taxon>
        <taxon>Pentapetalae</taxon>
        <taxon>rosids</taxon>
        <taxon>fabids</taxon>
        <taxon>Fabales</taxon>
        <taxon>Fabaceae</taxon>
        <taxon>Papilionoideae</taxon>
        <taxon>50 kb inversion clade</taxon>
        <taxon>NPAAA clade</taxon>
        <taxon>indigoferoid/millettioid clade</taxon>
        <taxon>Phaseoleae</taxon>
        <taxon>Glycine</taxon>
        <taxon>Glycine subgen. Soja</taxon>
    </lineage>
</organism>
<gene>
    <name evidence="8" type="ORF">D0Y65_009520</name>
    <name evidence="7" type="ORF">glysoja_044253</name>
</gene>
<keyword evidence="9" id="KW-1185">Reference proteome</keyword>
<reference evidence="7" key="1">
    <citation type="submission" date="2014-07" db="EMBL/GenBank/DDBJ databases">
        <title>Identification of a novel salt tolerance gene in wild soybean by whole-genome sequencing.</title>
        <authorList>
            <person name="Lam H.-M."/>
            <person name="Qi X."/>
            <person name="Li M.-W."/>
            <person name="Liu X."/>
            <person name="Xie M."/>
            <person name="Ni M."/>
            <person name="Xu X."/>
        </authorList>
    </citation>
    <scope>NUCLEOTIDE SEQUENCE [LARGE SCALE GENOMIC DNA]</scope>
    <source>
        <tissue evidence="7">Root</tissue>
    </source>
</reference>
<accession>A0A0B2PGV1</accession>
<dbReference type="Proteomes" id="UP000053555">
    <property type="component" value="Unassembled WGS sequence"/>
</dbReference>
<protein>
    <recommendedName>
        <fullName evidence="6">GRF-type domain-containing protein</fullName>
    </recommendedName>
</protein>
<evidence type="ECO:0000256" key="3">
    <source>
        <dbReference type="ARBA" id="ARBA00022833"/>
    </source>
</evidence>
<keyword evidence="3" id="KW-0862">Zinc</keyword>
<dbReference type="Proteomes" id="UP000289340">
    <property type="component" value="Chromosome 4"/>
</dbReference>
<dbReference type="EMBL" id="KN667373">
    <property type="protein sequence ID" value="KHN06909.1"/>
    <property type="molecule type" value="Genomic_DNA"/>
</dbReference>
<sequence>MMESNGYSHSTGSRLNRCHACCECDLDALLATAWTNNNAIIRFFGCGNYKDLGRQGCNFFEWCDPPLNPCVKKIIVGLMRKLEESKNIENELRKKHIELKKKENC</sequence>
<keyword evidence="2 4" id="KW-0863">Zinc-finger</keyword>
<dbReference type="GO" id="GO:0008270">
    <property type="term" value="F:zinc ion binding"/>
    <property type="evidence" value="ECO:0007669"/>
    <property type="project" value="UniProtKB-KW"/>
</dbReference>